<feature type="transmembrane region" description="Helical" evidence="1">
    <location>
        <begin position="612"/>
        <end position="634"/>
    </location>
</feature>
<dbReference type="Gene3D" id="3.40.710.10">
    <property type="entry name" value="DD-peptidase/beta-lactamase superfamily"/>
    <property type="match status" value="1"/>
</dbReference>
<name>A0A919YNU5_9BACL</name>
<dbReference type="InterPro" id="IPR050491">
    <property type="entry name" value="AmpC-like"/>
</dbReference>
<dbReference type="SUPFAM" id="SSF56601">
    <property type="entry name" value="beta-lactamase/transpeptidase-like"/>
    <property type="match status" value="1"/>
</dbReference>
<organism evidence="3 4">
    <name type="scientific">Paenibacillus montaniterrae</name>
    <dbReference type="NCBI Taxonomy" id="429341"/>
    <lineage>
        <taxon>Bacteria</taxon>
        <taxon>Bacillati</taxon>
        <taxon>Bacillota</taxon>
        <taxon>Bacilli</taxon>
        <taxon>Bacillales</taxon>
        <taxon>Paenibacillaceae</taxon>
        <taxon>Paenibacillus</taxon>
    </lineage>
</organism>
<dbReference type="PANTHER" id="PTHR46825">
    <property type="entry name" value="D-ALANYL-D-ALANINE-CARBOXYPEPTIDASE/ENDOPEPTIDASE AMPH"/>
    <property type="match status" value="1"/>
</dbReference>
<accession>A0A919YNU5</accession>
<protein>
    <recommendedName>
        <fullName evidence="2">Beta-lactamase-related domain-containing protein</fullName>
    </recommendedName>
</protein>
<keyword evidence="1" id="KW-0812">Transmembrane</keyword>
<keyword evidence="4" id="KW-1185">Reference proteome</keyword>
<evidence type="ECO:0000256" key="1">
    <source>
        <dbReference type="SAM" id="Phobius"/>
    </source>
</evidence>
<evidence type="ECO:0000313" key="3">
    <source>
        <dbReference type="EMBL" id="GIP15541.1"/>
    </source>
</evidence>
<reference evidence="3" key="1">
    <citation type="submission" date="2021-03" db="EMBL/GenBank/DDBJ databases">
        <title>Antimicrobial resistance genes in bacteria isolated from Japanese honey, and their potential for conferring macrolide and lincosamide resistance in the American foulbrood pathogen Paenibacillus larvae.</title>
        <authorList>
            <person name="Okamoto M."/>
            <person name="Kumagai M."/>
            <person name="Kanamori H."/>
            <person name="Takamatsu D."/>
        </authorList>
    </citation>
    <scope>NUCLEOTIDE SEQUENCE</scope>
    <source>
        <strain evidence="3">J40TS1</strain>
    </source>
</reference>
<comment type="caution">
    <text evidence="3">The sequence shown here is derived from an EMBL/GenBank/DDBJ whole genome shotgun (WGS) entry which is preliminary data.</text>
</comment>
<feature type="domain" description="Beta-lactamase-related" evidence="2">
    <location>
        <begin position="41"/>
        <end position="356"/>
    </location>
</feature>
<dbReference type="EMBL" id="BOSE01000002">
    <property type="protein sequence ID" value="GIP15541.1"/>
    <property type="molecule type" value="Genomic_DNA"/>
</dbReference>
<dbReference type="InterPro" id="IPR001466">
    <property type="entry name" value="Beta-lactam-related"/>
</dbReference>
<evidence type="ECO:0000259" key="2">
    <source>
        <dbReference type="Pfam" id="PF00144"/>
    </source>
</evidence>
<sequence>MLNKAAACACLAILIWLSAVLPVKSYNSVASSAQLELEASVDQLMEKQLEELNIPGAVVLAVHGEEMIFSKGYGYSDVENQIAMDPETTLIRIGSLTKSFTATSVMQLVDRGQVDLNRNINDYLKSFQVPFYKEQPISLHHLLTHTAGLDQGIYHLTARSAAGQSSAEAFLQQYFQKQPPVRAPGTRYDYSNVGYGLAGLLIEQVTGQALDDYMQEQLFKPLKMNSARLGPAESRSYTFDESAGFTPIPPDHLNIPTAGAISLVPNDMAAYMIAHLNEGSYDGQSILSPELVTRMHQAQYRSHPMLDGVGYGFHVDLAADGQEIVWHTGEVEGFISKLVLYPAAQLGVFVLTNSGDAGTKLHDQVVELVTAQSLEQSEHSQIAGAGQISTQHLVPTIQQANKLQQYEGTYAYLLAPKQGWGRSIRLFTLGTSYKVKATNDGLQISGNFPHLASHATVQFREIADQIFQEQNGTQRIWFHEEDGRTVMTGIDKVTMERVSWWQQSFTLLFIYAGGALFWLIVLLIWLIRYSVRGWRVIVSKKARGSISRSIMLMSMLFTVYVVLQLLIGIKEMSYGYPLIYSFGITSLPLLAAGLAVYAIIFSIKLAKSGRIALAAGKIFLSLISLAYTFFLLYWNMLSIHLF</sequence>
<dbReference type="AlphaFoldDB" id="A0A919YNU5"/>
<gene>
    <name evidence="3" type="ORF">J40TS1_11830</name>
</gene>
<keyword evidence="1" id="KW-1133">Transmembrane helix</keyword>
<feature type="transmembrane region" description="Helical" evidence="1">
    <location>
        <begin position="505"/>
        <end position="527"/>
    </location>
</feature>
<evidence type="ECO:0000313" key="4">
    <source>
        <dbReference type="Proteomes" id="UP000683139"/>
    </source>
</evidence>
<keyword evidence="1" id="KW-0472">Membrane</keyword>
<proteinExistence type="predicted"/>
<dbReference type="PANTHER" id="PTHR46825:SF9">
    <property type="entry name" value="BETA-LACTAMASE-RELATED DOMAIN-CONTAINING PROTEIN"/>
    <property type="match status" value="1"/>
</dbReference>
<dbReference type="InterPro" id="IPR012338">
    <property type="entry name" value="Beta-lactam/transpept-like"/>
</dbReference>
<feature type="transmembrane region" description="Helical" evidence="1">
    <location>
        <begin position="579"/>
        <end position="600"/>
    </location>
</feature>
<feature type="transmembrane region" description="Helical" evidence="1">
    <location>
        <begin position="548"/>
        <end position="567"/>
    </location>
</feature>
<dbReference type="Proteomes" id="UP000683139">
    <property type="component" value="Unassembled WGS sequence"/>
</dbReference>
<dbReference type="Pfam" id="PF00144">
    <property type="entry name" value="Beta-lactamase"/>
    <property type="match status" value="1"/>
</dbReference>